<accession>A0A101M411</accession>
<protein>
    <submittedName>
        <fullName evidence="1">Uncharacterized protein</fullName>
    </submittedName>
</protein>
<evidence type="ECO:0000313" key="1">
    <source>
        <dbReference type="EMBL" id="KUM50563.1"/>
    </source>
</evidence>
<proteinExistence type="predicted"/>
<dbReference type="EMBL" id="LKAM01000001">
    <property type="protein sequence ID" value="KUM50563.1"/>
    <property type="molecule type" value="Genomic_DNA"/>
</dbReference>
<sequence>MGIVFLGLGPGYSSGSGPGYFSGYFPGYSSSYFPNPPHFTFFHGKNLSHTVERLLSSPLTLVPRMSASGPNLDGSDEHQSSGHVNGFLSLLNYTFYSVSPFARRSKIASLIPKTRRFYQQFESHQPFISLASSAAEIVQSLFNLSSSNSNLSLIVIVS</sequence>
<keyword evidence="1" id="KW-0496">Mitochondrion</keyword>
<reference evidence="1" key="1">
    <citation type="journal article" date="2015" name="Genome Biol. Evol.">
        <title>Organellar Genomes of White Spruce (Picea glauca): Assembly and Annotation.</title>
        <authorList>
            <person name="Jackman S.D."/>
            <person name="Warren R.L."/>
            <person name="Gibb E.A."/>
            <person name="Vandervalk B.P."/>
            <person name="Mohamadi H."/>
            <person name="Chu J."/>
            <person name="Raymond A."/>
            <person name="Pleasance S."/>
            <person name="Coope R."/>
            <person name="Wildung M.R."/>
            <person name="Ritland C.E."/>
            <person name="Bousquet J."/>
            <person name="Jones S.J."/>
            <person name="Bohlmann J."/>
            <person name="Birol I."/>
        </authorList>
    </citation>
    <scope>NUCLEOTIDE SEQUENCE [LARGE SCALE GENOMIC DNA]</scope>
    <source>
        <tissue evidence="1">Flushing bud</tissue>
    </source>
</reference>
<dbReference type="AlphaFoldDB" id="A0A101M411"/>
<geneLocation type="mitochondrion" evidence="1"/>
<name>A0A101M411_PICGL</name>
<comment type="caution">
    <text evidence="1">The sequence shown here is derived from an EMBL/GenBank/DDBJ whole genome shotgun (WGS) entry which is preliminary data.</text>
</comment>
<gene>
    <name evidence="1" type="ORF">ABT39_MTgene407</name>
</gene>
<organism evidence="1">
    <name type="scientific">Picea glauca</name>
    <name type="common">White spruce</name>
    <name type="synonym">Pinus glauca</name>
    <dbReference type="NCBI Taxonomy" id="3330"/>
    <lineage>
        <taxon>Eukaryota</taxon>
        <taxon>Viridiplantae</taxon>
        <taxon>Streptophyta</taxon>
        <taxon>Embryophyta</taxon>
        <taxon>Tracheophyta</taxon>
        <taxon>Spermatophyta</taxon>
        <taxon>Pinopsida</taxon>
        <taxon>Pinidae</taxon>
        <taxon>Conifers I</taxon>
        <taxon>Pinales</taxon>
        <taxon>Pinaceae</taxon>
        <taxon>Picea</taxon>
    </lineage>
</organism>